<feature type="domain" description="Long Rib" evidence="3">
    <location>
        <begin position="664"/>
        <end position="768"/>
    </location>
</feature>
<evidence type="ECO:0000259" key="3">
    <source>
        <dbReference type="Pfam" id="PF18957"/>
    </source>
</evidence>
<proteinExistence type="predicted"/>
<dbReference type="EMBL" id="JAMFTQ010000004">
    <property type="protein sequence ID" value="MCP1387620.1"/>
    <property type="molecule type" value="Genomic_DNA"/>
</dbReference>
<evidence type="ECO:0000256" key="1">
    <source>
        <dbReference type="SAM" id="MobiDB-lite"/>
    </source>
</evidence>
<feature type="region of interest" description="Disordered" evidence="1">
    <location>
        <begin position="932"/>
        <end position="963"/>
    </location>
</feature>
<feature type="domain" description="Rib" evidence="2">
    <location>
        <begin position="849"/>
        <end position="923"/>
    </location>
</feature>
<comment type="caution">
    <text evidence="4">The sequence shown here is derived from an EMBL/GenBank/DDBJ whole genome shotgun (WGS) entry which is preliminary data.</text>
</comment>
<dbReference type="Proteomes" id="UP001204000">
    <property type="component" value="Unassembled WGS sequence"/>
</dbReference>
<feature type="region of interest" description="Disordered" evidence="1">
    <location>
        <begin position="688"/>
        <end position="723"/>
    </location>
</feature>
<sequence length="963" mass="103071">MSVALVLPFGQPIAQAAPTETLAAQGNNRALPYNLDPNCQAPSAGTGYSYGPNADLANAVKADAIANGYVRNGVDTTNAKNTISGHVFIGGYGTITNNQSASKLAVPEGTKVYMQWRSATGVLSPIYVTETHTIPGDAFGAGYSGSYAFDLREGFYDNQGNHHVFGAYNDQFYRVWVEPTVNERSGNIMYPVRAGDGIRPYFRTAFGGTRNTGQFQLIGVNQQRVDRWVAELPIDLATNRNYMKSANVVEMNFVGEGPGANTGKNRVAGRVWMEGGQGADASNGMTGPSYQPSKFGQDAPAAGYKVYLTTLTQEGVKGLADISRVDVELRSAETKKRLLAHPEWLEKTYVGTTDKDGLYSIDGIESAGRSFADVTRDVYMWVEDPNGVIMQAASGFVHAEFGNAVGANNWSPTVVPSRLVGAVINENFAIQSTPYESNIQLFVRGFDELDFPAEPGNTAELIIDGTVPLQETRIVWTKTDKQGNTIVVDPSGAPVKSGGKNVTVPTDAPGTPVLKCGDEAKANLTVPAGAEDGDLYTAYLIVGSDVRASDSFIVSSGNASKFKPEYEGVVSAEATESAAPVFYTEKNGVKGERVNNSEVPVKEYTLAPSAPEGASVDPKTGVVTLPNSARGGDKNVVVPVLVVYEGNTRDLALVEFAPVPNESDRFEPVYDQVQVDSKTSFEVPAPKWQDTKQQPTENPGAKFSIDSKTLPTYEGGGREKPAFSDVKVDPETGKITIKSAEHWGDYQIPVTVTYPDKSSEVIYVPVHVNSQADAFTPVAENPVLEKNAAVPDASGVITNKTDLPDGTEYNWVTPPSTEAPGTFENAIRVTYPDGSTEDVPVTIKVTGMADQHEPVGKDITVNQNGEVPNPETAIENPGDLPEGTKFHWLEKPKVETVGEYPVTVIVDYPDGTHDEVTVTLQVTPASPVVKPGTEVEQVPAGGEPKKLDDTVMNPTEGMTGVVR</sequence>
<reference evidence="4" key="1">
    <citation type="submission" date="2022-05" db="EMBL/GenBank/DDBJ databases">
        <title>Corynebacterium sp. TA-R-1 sp. nov., isolated from human feces.</title>
        <authorList>
            <person name="Shamsuzzaman M."/>
            <person name="Dahal R.H."/>
        </authorList>
    </citation>
    <scope>NUCLEOTIDE SEQUENCE</scope>
    <source>
        <strain evidence="4">TA-R-1</strain>
    </source>
</reference>
<dbReference type="NCBIfam" id="TIGR02331">
    <property type="entry name" value="rib_alpha"/>
    <property type="match status" value="2"/>
</dbReference>
<gene>
    <name evidence="4" type="ORF">M5J20_05385</name>
</gene>
<dbReference type="RefSeq" id="WP_253577276.1">
    <property type="nucleotide sequence ID" value="NZ_JAMFTQ010000004.1"/>
</dbReference>
<dbReference type="InterPro" id="IPR059115">
    <property type="entry name" value="Rib"/>
</dbReference>
<dbReference type="InterPro" id="IPR044055">
    <property type="entry name" value="RibLong"/>
</dbReference>
<accession>A0ABT1G1Q3</accession>
<feature type="region of interest" description="Disordered" evidence="1">
    <location>
        <begin position="858"/>
        <end position="882"/>
    </location>
</feature>
<evidence type="ECO:0000313" key="4">
    <source>
        <dbReference type="EMBL" id="MCP1387620.1"/>
    </source>
</evidence>
<organism evidence="4 5">
    <name type="scientific">Corynebacterium stercoris</name>
    <dbReference type="NCBI Taxonomy" id="2943490"/>
    <lineage>
        <taxon>Bacteria</taxon>
        <taxon>Bacillati</taxon>
        <taxon>Actinomycetota</taxon>
        <taxon>Actinomycetes</taxon>
        <taxon>Mycobacteriales</taxon>
        <taxon>Corynebacteriaceae</taxon>
        <taxon>Corynebacterium</taxon>
    </lineage>
</organism>
<evidence type="ECO:0000313" key="5">
    <source>
        <dbReference type="Proteomes" id="UP001204000"/>
    </source>
</evidence>
<protein>
    <submittedName>
        <fullName evidence="4">Rib/alpha-like domain-containing protein</fullName>
    </submittedName>
</protein>
<feature type="non-terminal residue" evidence="4">
    <location>
        <position position="963"/>
    </location>
</feature>
<dbReference type="Pfam" id="PF08428">
    <property type="entry name" value="Rib"/>
    <property type="match status" value="2"/>
</dbReference>
<feature type="domain" description="Rib" evidence="2">
    <location>
        <begin position="771"/>
        <end position="846"/>
    </location>
</feature>
<dbReference type="NCBIfam" id="NF038186">
    <property type="entry name" value="YPDG_rpt"/>
    <property type="match status" value="1"/>
</dbReference>
<name>A0ABT1G1Q3_9CORY</name>
<dbReference type="Pfam" id="PF18957">
    <property type="entry name" value="RibLong"/>
    <property type="match status" value="1"/>
</dbReference>
<dbReference type="InterPro" id="IPR012706">
    <property type="entry name" value="Rib_alpha_Esp_rpt"/>
</dbReference>
<evidence type="ECO:0000259" key="2">
    <source>
        <dbReference type="Pfam" id="PF08428"/>
    </source>
</evidence>
<keyword evidence="5" id="KW-1185">Reference proteome</keyword>